<evidence type="ECO:0000256" key="10">
    <source>
        <dbReference type="SAM" id="MobiDB-lite"/>
    </source>
</evidence>
<proteinExistence type="predicted"/>
<keyword evidence="13" id="KW-1185">Reference proteome</keyword>
<evidence type="ECO:0000256" key="2">
    <source>
        <dbReference type="ARBA" id="ARBA00004418"/>
    </source>
</evidence>
<comment type="subcellular location">
    <subcellularLocation>
        <location evidence="1">Membrane</location>
    </subcellularLocation>
    <subcellularLocation>
        <location evidence="2">Periplasm</location>
    </subcellularLocation>
</comment>
<feature type="region of interest" description="Disordered" evidence="10">
    <location>
        <begin position="24"/>
        <end position="85"/>
    </location>
</feature>
<keyword evidence="3" id="KW-0813">Transport</keyword>
<dbReference type="InterPro" id="IPR008972">
    <property type="entry name" value="Cupredoxin"/>
</dbReference>
<dbReference type="Gene3D" id="2.60.40.420">
    <property type="entry name" value="Cupredoxins - blue copper proteins"/>
    <property type="match status" value="2"/>
</dbReference>
<feature type="binding site" evidence="9">
    <location>
        <position position="287"/>
    </location>
    <ligand>
        <name>Cu cation</name>
        <dbReference type="ChEBI" id="CHEBI:23378"/>
    </ligand>
</feature>
<dbReference type="GO" id="GO:0042597">
    <property type="term" value="C:periplasmic space"/>
    <property type="evidence" value="ECO:0007669"/>
    <property type="project" value="UniProtKB-SubCell"/>
</dbReference>
<name>A0A1I3BZC2_9EURY</name>
<dbReference type="EMBL" id="FOPZ01000017">
    <property type="protein sequence ID" value="SFH67634.1"/>
    <property type="molecule type" value="Genomic_DNA"/>
</dbReference>
<evidence type="ECO:0000313" key="12">
    <source>
        <dbReference type="EMBL" id="SFH67634.1"/>
    </source>
</evidence>
<protein>
    <submittedName>
        <fullName evidence="12">Halocyanin domain-containing protein</fullName>
    </submittedName>
</protein>
<dbReference type="GO" id="GO:0016020">
    <property type="term" value="C:membrane"/>
    <property type="evidence" value="ECO:0007669"/>
    <property type="project" value="UniProtKB-SubCell"/>
</dbReference>
<keyword evidence="6" id="KW-0249">Electron transport</keyword>
<keyword evidence="5" id="KW-0574">Periplasm</keyword>
<evidence type="ECO:0000256" key="5">
    <source>
        <dbReference type="ARBA" id="ARBA00022764"/>
    </source>
</evidence>
<evidence type="ECO:0000256" key="7">
    <source>
        <dbReference type="ARBA" id="ARBA00023008"/>
    </source>
</evidence>
<dbReference type="AlphaFoldDB" id="A0A1I3BZC2"/>
<dbReference type="Pfam" id="PF00127">
    <property type="entry name" value="Copper-bind"/>
    <property type="match status" value="2"/>
</dbReference>
<gene>
    <name evidence="12" type="ORF">SAMN04488066_1176</name>
</gene>
<evidence type="ECO:0000256" key="1">
    <source>
        <dbReference type="ARBA" id="ARBA00004370"/>
    </source>
</evidence>
<organism evidence="12 13">
    <name type="scientific">Halorubrum aquaticum</name>
    <dbReference type="NCBI Taxonomy" id="387340"/>
    <lineage>
        <taxon>Archaea</taxon>
        <taxon>Methanobacteriati</taxon>
        <taxon>Methanobacteriota</taxon>
        <taxon>Stenosarchaea group</taxon>
        <taxon>Halobacteria</taxon>
        <taxon>Halobacteriales</taxon>
        <taxon>Haloferacaceae</taxon>
        <taxon>Halorubrum</taxon>
    </lineage>
</organism>
<evidence type="ECO:0000256" key="6">
    <source>
        <dbReference type="ARBA" id="ARBA00022982"/>
    </source>
</evidence>
<feature type="binding site" evidence="9">
    <location>
        <position position="292"/>
    </location>
    <ligand>
        <name>Cu cation</name>
        <dbReference type="ChEBI" id="CHEBI:23378"/>
    </ligand>
</feature>
<dbReference type="PANTHER" id="PTHR34192">
    <property type="entry name" value="PLASTOCYANIN MAJOR ISOFORM, CHLOROPLASTIC-RELATED"/>
    <property type="match status" value="1"/>
</dbReference>
<feature type="domain" description="Blue (type 1) copper" evidence="11">
    <location>
        <begin position="213"/>
        <end position="299"/>
    </location>
</feature>
<dbReference type="InterPro" id="IPR002386">
    <property type="entry name" value="Amicyanin/Pseudoazurin"/>
</dbReference>
<dbReference type="SUPFAM" id="SSF49503">
    <property type="entry name" value="Cupredoxins"/>
    <property type="match status" value="2"/>
</dbReference>
<evidence type="ECO:0000259" key="11">
    <source>
        <dbReference type="Pfam" id="PF00127"/>
    </source>
</evidence>
<dbReference type="InterPro" id="IPR017533">
    <property type="entry name" value="Halocyanin"/>
</dbReference>
<evidence type="ECO:0000256" key="9">
    <source>
        <dbReference type="PIRSR" id="PIRSR602386-1"/>
    </source>
</evidence>
<keyword evidence="8" id="KW-0472">Membrane</keyword>
<feature type="domain" description="Blue (type 1) copper" evidence="11">
    <location>
        <begin position="89"/>
        <end position="176"/>
    </location>
</feature>
<evidence type="ECO:0000256" key="4">
    <source>
        <dbReference type="ARBA" id="ARBA00022723"/>
    </source>
</evidence>
<evidence type="ECO:0000313" key="13">
    <source>
        <dbReference type="Proteomes" id="UP000323537"/>
    </source>
</evidence>
<dbReference type="OrthoDB" id="11088at2157"/>
<evidence type="ECO:0000256" key="8">
    <source>
        <dbReference type="ARBA" id="ARBA00023136"/>
    </source>
</evidence>
<dbReference type="NCBIfam" id="TIGR03102">
    <property type="entry name" value="halo_cynanin"/>
    <property type="match status" value="1"/>
</dbReference>
<accession>A0A1I3BZC2</accession>
<dbReference type="CDD" id="cd04220">
    <property type="entry name" value="Halocyanin"/>
    <property type="match status" value="2"/>
</dbReference>
<dbReference type="Proteomes" id="UP000323537">
    <property type="component" value="Unassembled WGS sequence"/>
</dbReference>
<dbReference type="RefSeq" id="WP_149785124.1">
    <property type="nucleotide sequence ID" value="NZ_BAAADP010000001.1"/>
</dbReference>
<sequence>MGHTPARRDVLHAMSVTGIATLAGCSSVTGGDSTADDGSGGGESTGDGETTYTPVSELSPPDSLEDWLSDANGYEGERKRTGTNGRAEVRLGHEYDDGIGFGPVVIEVPPMTNVRWNWTGHGGAHNVAALDGTFDSGRPNAQSGTSYHYVFAEPGTYPFVSEPDREDGMKGAVVVKEPPSTGYEAVDEWVVHSDNFDGSIADETDEDAASVAVGAEGNGGHLAFDPPVLRVSPGTTVVWEWTGEGGSTNVAFEDLDVRSGDPTADPETTFEHTFEEPGTYRYSSLPHEAVGMRGAVIVE</sequence>
<evidence type="ECO:0000256" key="3">
    <source>
        <dbReference type="ARBA" id="ARBA00022448"/>
    </source>
</evidence>
<dbReference type="PROSITE" id="PS51257">
    <property type="entry name" value="PROKAR_LIPOPROTEIN"/>
    <property type="match status" value="1"/>
</dbReference>
<dbReference type="GO" id="GO:0009055">
    <property type="term" value="F:electron transfer activity"/>
    <property type="evidence" value="ECO:0007669"/>
    <property type="project" value="InterPro"/>
</dbReference>
<reference evidence="12 13" key="1">
    <citation type="submission" date="2016-10" db="EMBL/GenBank/DDBJ databases">
        <authorList>
            <person name="Varghese N."/>
            <person name="Submissions S."/>
        </authorList>
    </citation>
    <scope>NUCLEOTIDE SEQUENCE [LARGE SCALE GENOMIC DNA]</scope>
    <source>
        <strain evidence="12 13">CGMCC 1.6377</strain>
    </source>
</reference>
<dbReference type="PANTHER" id="PTHR34192:SF10">
    <property type="entry name" value="PLASTOCYANIN MAJOR ISOFORM, CHLOROPLASTIC-RELATED"/>
    <property type="match status" value="1"/>
</dbReference>
<dbReference type="GO" id="GO:0005507">
    <property type="term" value="F:copper ion binding"/>
    <property type="evidence" value="ECO:0007669"/>
    <property type="project" value="InterPro"/>
</dbReference>
<comment type="cofactor">
    <cofactor evidence="9">
        <name>Cu cation</name>
        <dbReference type="ChEBI" id="CHEBI:23378"/>
    </cofactor>
    <text evidence="9">Binds 1 copper ion per subunit.</text>
</comment>
<keyword evidence="4 9" id="KW-0479">Metal-binding</keyword>
<dbReference type="PRINTS" id="PR00155">
    <property type="entry name" value="AMICYANIN"/>
</dbReference>
<feature type="compositionally biased region" description="Low complexity" evidence="10">
    <location>
        <begin position="26"/>
        <end position="37"/>
    </location>
</feature>
<dbReference type="InterPro" id="IPR000923">
    <property type="entry name" value="BlueCu_1"/>
</dbReference>
<keyword evidence="7 9" id="KW-0186">Copper</keyword>